<evidence type="ECO:0000313" key="2">
    <source>
        <dbReference type="Proteomes" id="UP000799770"/>
    </source>
</evidence>
<dbReference type="InterPro" id="IPR055323">
    <property type="entry name" value="C57A10.07/YOR238W"/>
</dbReference>
<accession>A0A6A5ZAD0</accession>
<gene>
    <name evidence="1" type="ORF">BDV96DRAFT_480914</name>
</gene>
<evidence type="ECO:0000313" key="1">
    <source>
        <dbReference type="EMBL" id="KAF2116430.1"/>
    </source>
</evidence>
<sequence>ESDFEHPDHSIPVPNYDGVENLVIVCCHAIFHPDVQNPSFPLHSPLNESNWHLAPFQKSEPKTGKPGEHETFLTHINAGLATLMRATDTLTWSSDTVVVFSGGATKQALTPLSEARSYYHAALADALSKGQRGGGYARKLFDKGRILLEENATDSFQNLLFSILLFRQTTGRYPKLLRIITHAFKSKRFLDLHAPAIGWPSDRVRVEGIDPVMSSAEQDDTLKGEARFGYAPWQEDLLGTGEFLNSKRKQRGWKEAVNEELGEGLEDSVKRLLNGEVVEGLPWT</sequence>
<protein>
    <recommendedName>
        <fullName evidence="3">DUF218 domain-containing protein</fullName>
    </recommendedName>
</protein>
<dbReference type="PANTHER" id="PTHR28110:SF1">
    <property type="entry name" value="TRANSMEMBRANE PROTEIN"/>
    <property type="match status" value="1"/>
</dbReference>
<dbReference type="AlphaFoldDB" id="A0A6A5ZAD0"/>
<dbReference type="EMBL" id="ML977321">
    <property type="protein sequence ID" value="KAF2116430.1"/>
    <property type="molecule type" value="Genomic_DNA"/>
</dbReference>
<dbReference type="GO" id="GO:0005737">
    <property type="term" value="C:cytoplasm"/>
    <property type="evidence" value="ECO:0007669"/>
    <property type="project" value="TreeGrafter"/>
</dbReference>
<name>A0A6A5ZAD0_9PLEO</name>
<reference evidence="1" key="1">
    <citation type="journal article" date="2020" name="Stud. Mycol.">
        <title>101 Dothideomycetes genomes: a test case for predicting lifestyles and emergence of pathogens.</title>
        <authorList>
            <person name="Haridas S."/>
            <person name="Albert R."/>
            <person name="Binder M."/>
            <person name="Bloem J."/>
            <person name="Labutti K."/>
            <person name="Salamov A."/>
            <person name="Andreopoulos B."/>
            <person name="Baker S."/>
            <person name="Barry K."/>
            <person name="Bills G."/>
            <person name="Bluhm B."/>
            <person name="Cannon C."/>
            <person name="Castanera R."/>
            <person name="Culley D."/>
            <person name="Daum C."/>
            <person name="Ezra D."/>
            <person name="Gonzalez J."/>
            <person name="Henrissat B."/>
            <person name="Kuo A."/>
            <person name="Liang C."/>
            <person name="Lipzen A."/>
            <person name="Lutzoni F."/>
            <person name="Magnuson J."/>
            <person name="Mondo S."/>
            <person name="Nolan M."/>
            <person name="Ohm R."/>
            <person name="Pangilinan J."/>
            <person name="Park H.-J."/>
            <person name="Ramirez L."/>
            <person name="Alfaro M."/>
            <person name="Sun H."/>
            <person name="Tritt A."/>
            <person name="Yoshinaga Y."/>
            <person name="Zwiers L.-H."/>
            <person name="Turgeon B."/>
            <person name="Goodwin S."/>
            <person name="Spatafora J."/>
            <person name="Crous P."/>
            <person name="Grigoriev I."/>
        </authorList>
    </citation>
    <scope>NUCLEOTIDE SEQUENCE</scope>
    <source>
        <strain evidence="1">CBS 627.86</strain>
    </source>
</reference>
<proteinExistence type="predicted"/>
<evidence type="ECO:0008006" key="3">
    <source>
        <dbReference type="Google" id="ProtNLM"/>
    </source>
</evidence>
<organism evidence="1 2">
    <name type="scientific">Lophiotrema nucula</name>
    <dbReference type="NCBI Taxonomy" id="690887"/>
    <lineage>
        <taxon>Eukaryota</taxon>
        <taxon>Fungi</taxon>
        <taxon>Dikarya</taxon>
        <taxon>Ascomycota</taxon>
        <taxon>Pezizomycotina</taxon>
        <taxon>Dothideomycetes</taxon>
        <taxon>Pleosporomycetidae</taxon>
        <taxon>Pleosporales</taxon>
        <taxon>Lophiotremataceae</taxon>
        <taxon>Lophiotrema</taxon>
    </lineage>
</organism>
<dbReference type="OrthoDB" id="4347at2759"/>
<dbReference type="Proteomes" id="UP000799770">
    <property type="component" value="Unassembled WGS sequence"/>
</dbReference>
<feature type="non-terminal residue" evidence="1">
    <location>
        <position position="1"/>
    </location>
</feature>
<dbReference type="PANTHER" id="PTHR28110">
    <property type="entry name" value="TRANSMEMBRANE PROTEIN"/>
    <property type="match status" value="1"/>
</dbReference>
<keyword evidence="2" id="KW-1185">Reference proteome</keyword>
<feature type="non-terminal residue" evidence="1">
    <location>
        <position position="284"/>
    </location>
</feature>